<dbReference type="SMART" id="SM00895">
    <property type="entry name" value="FCD"/>
    <property type="match status" value="1"/>
</dbReference>
<dbReference type="PROSITE" id="PS51257">
    <property type="entry name" value="PROKAR_LIPOPROTEIN"/>
    <property type="match status" value="1"/>
</dbReference>
<organism evidence="5 6">
    <name type="scientific">Stappia indica</name>
    <dbReference type="NCBI Taxonomy" id="538381"/>
    <lineage>
        <taxon>Bacteria</taxon>
        <taxon>Pseudomonadati</taxon>
        <taxon>Pseudomonadota</taxon>
        <taxon>Alphaproteobacteria</taxon>
        <taxon>Hyphomicrobiales</taxon>
        <taxon>Stappiaceae</taxon>
        <taxon>Stappia</taxon>
    </lineage>
</organism>
<dbReference type="PANTHER" id="PTHR43537">
    <property type="entry name" value="TRANSCRIPTIONAL REGULATOR, GNTR FAMILY"/>
    <property type="match status" value="1"/>
</dbReference>
<dbReference type="SUPFAM" id="SSF48008">
    <property type="entry name" value="GntR ligand-binding domain-like"/>
    <property type="match status" value="1"/>
</dbReference>
<dbReference type="Gene3D" id="1.10.10.10">
    <property type="entry name" value="Winged helix-like DNA-binding domain superfamily/Winged helix DNA-binding domain"/>
    <property type="match status" value="1"/>
</dbReference>
<dbReference type="InterPro" id="IPR000524">
    <property type="entry name" value="Tscrpt_reg_HTH_GntR"/>
</dbReference>
<keyword evidence="1" id="KW-0805">Transcription regulation</keyword>
<name>A0A857C4B5_9HYPH</name>
<keyword evidence="3" id="KW-0804">Transcription</keyword>
<dbReference type="Pfam" id="PF00392">
    <property type="entry name" value="GntR"/>
    <property type="match status" value="1"/>
</dbReference>
<evidence type="ECO:0000256" key="3">
    <source>
        <dbReference type="ARBA" id="ARBA00023163"/>
    </source>
</evidence>
<evidence type="ECO:0000259" key="4">
    <source>
        <dbReference type="PROSITE" id="PS50949"/>
    </source>
</evidence>
<feature type="domain" description="HTH gntR-type" evidence="4">
    <location>
        <begin position="42"/>
        <end position="109"/>
    </location>
</feature>
<accession>A0A857C4B5</accession>
<dbReference type="GO" id="GO:0003700">
    <property type="term" value="F:DNA-binding transcription factor activity"/>
    <property type="evidence" value="ECO:0007669"/>
    <property type="project" value="InterPro"/>
</dbReference>
<dbReference type="GO" id="GO:0003677">
    <property type="term" value="F:DNA binding"/>
    <property type="evidence" value="ECO:0007669"/>
    <property type="project" value="UniProtKB-KW"/>
</dbReference>
<dbReference type="PROSITE" id="PS50949">
    <property type="entry name" value="HTH_GNTR"/>
    <property type="match status" value="1"/>
</dbReference>
<evidence type="ECO:0000256" key="1">
    <source>
        <dbReference type="ARBA" id="ARBA00023015"/>
    </source>
</evidence>
<dbReference type="SMART" id="SM00345">
    <property type="entry name" value="HTH_GNTR"/>
    <property type="match status" value="1"/>
</dbReference>
<protein>
    <submittedName>
        <fullName evidence="5">FCD domain-containing protein</fullName>
    </submittedName>
</protein>
<dbReference type="EMBL" id="CP046908">
    <property type="protein sequence ID" value="QGZ33734.1"/>
    <property type="molecule type" value="Genomic_DNA"/>
</dbReference>
<dbReference type="AlphaFoldDB" id="A0A857C4B5"/>
<dbReference type="KEGG" id="siw:GH266_03950"/>
<dbReference type="InterPro" id="IPR008920">
    <property type="entry name" value="TF_FadR/GntR_C"/>
</dbReference>
<dbReference type="PANTHER" id="PTHR43537:SF5">
    <property type="entry name" value="UXU OPERON TRANSCRIPTIONAL REGULATOR"/>
    <property type="match status" value="1"/>
</dbReference>
<dbReference type="SUPFAM" id="SSF46785">
    <property type="entry name" value="Winged helix' DNA-binding domain"/>
    <property type="match status" value="1"/>
</dbReference>
<dbReference type="InterPro" id="IPR036388">
    <property type="entry name" value="WH-like_DNA-bd_sf"/>
</dbReference>
<evidence type="ECO:0000256" key="2">
    <source>
        <dbReference type="ARBA" id="ARBA00023125"/>
    </source>
</evidence>
<dbReference type="Proteomes" id="UP000435648">
    <property type="component" value="Chromosome"/>
</dbReference>
<sequence length="250" mass="27644">MPLAKESISHEVGPAQYQAFGGACQVSVTEENGGGASARGSHSLASLAYNAVSDMIRHRKLGGGHVIVEARLAETLGVSRTPLREALQRLEGEGLVHKGDGRNYVVRHVDIGEYIQSLKLRLLIEPEAAVQAMGSIPSRKLIEVRHEIDDLMGTTSYHTDAHWFSDDHLHGLIIDHCGNDVMAQVLRNLRATTRLFEIGRLKDRLTPDSTEHLMIIDALQRQEADDVRRTVANHIASLIDFARKHLNMTD</sequence>
<reference evidence="5 6" key="1">
    <citation type="submission" date="2019-12" db="EMBL/GenBank/DDBJ databases">
        <title>The genome of Stappia indica PHM037.</title>
        <authorList>
            <person name="Kacar D."/>
            <person name="Galan B."/>
            <person name="Canedo L."/>
            <person name="Rodriguez P."/>
            <person name="de la Calle F."/>
            <person name="Garcia J.L."/>
        </authorList>
    </citation>
    <scope>NUCLEOTIDE SEQUENCE [LARGE SCALE GENOMIC DNA]</scope>
    <source>
        <strain evidence="5 6">PHM037</strain>
    </source>
</reference>
<keyword evidence="2" id="KW-0238">DNA-binding</keyword>
<evidence type="ECO:0000313" key="5">
    <source>
        <dbReference type="EMBL" id="QGZ33734.1"/>
    </source>
</evidence>
<gene>
    <name evidence="5" type="ORF">GH266_03950</name>
</gene>
<dbReference type="PRINTS" id="PR00035">
    <property type="entry name" value="HTHGNTR"/>
</dbReference>
<dbReference type="Gene3D" id="1.20.120.530">
    <property type="entry name" value="GntR ligand-binding domain-like"/>
    <property type="match status" value="1"/>
</dbReference>
<dbReference type="InterPro" id="IPR036390">
    <property type="entry name" value="WH_DNA-bd_sf"/>
</dbReference>
<dbReference type="InterPro" id="IPR011711">
    <property type="entry name" value="GntR_C"/>
</dbReference>
<proteinExistence type="predicted"/>
<dbReference type="Pfam" id="PF07729">
    <property type="entry name" value="FCD"/>
    <property type="match status" value="1"/>
</dbReference>
<dbReference type="OrthoDB" id="7620579at2"/>
<evidence type="ECO:0000313" key="6">
    <source>
        <dbReference type="Proteomes" id="UP000435648"/>
    </source>
</evidence>